<dbReference type="InterPro" id="IPR001610">
    <property type="entry name" value="PAC"/>
</dbReference>
<organism evidence="11 12">
    <name type="scientific">Magnetococcus marinus (strain ATCC BAA-1437 / JCM 17883 / MC-1)</name>
    <dbReference type="NCBI Taxonomy" id="156889"/>
    <lineage>
        <taxon>Bacteria</taxon>
        <taxon>Pseudomonadati</taxon>
        <taxon>Pseudomonadota</taxon>
        <taxon>Magnetococcia</taxon>
        <taxon>Magnetococcales</taxon>
        <taxon>Magnetococcaceae</taxon>
        <taxon>Magnetococcus</taxon>
    </lineage>
</organism>
<evidence type="ECO:0000313" key="11">
    <source>
        <dbReference type="EMBL" id="ABK45521.1"/>
    </source>
</evidence>
<dbReference type="NCBIfam" id="TIGR00229">
    <property type="entry name" value="sensory_box"/>
    <property type="match status" value="3"/>
</dbReference>
<dbReference type="RefSeq" id="WP_011714585.1">
    <property type="nucleotide sequence ID" value="NC_008576.1"/>
</dbReference>
<dbReference type="Pfam" id="PF08448">
    <property type="entry name" value="PAS_4"/>
    <property type="match status" value="2"/>
</dbReference>
<dbReference type="Gene3D" id="3.30.565.10">
    <property type="entry name" value="Histidine kinase-like ATPase, C-terminal domain"/>
    <property type="match status" value="1"/>
</dbReference>
<dbReference type="Gene3D" id="2.10.70.100">
    <property type="match status" value="1"/>
</dbReference>
<dbReference type="SUPFAM" id="SSF55785">
    <property type="entry name" value="PYP-like sensor domain (PAS domain)"/>
    <property type="match status" value="3"/>
</dbReference>
<evidence type="ECO:0000259" key="9">
    <source>
        <dbReference type="PROSITE" id="PS50112"/>
    </source>
</evidence>
<dbReference type="eggNOG" id="COG3829">
    <property type="taxonomic scope" value="Bacteria"/>
</dbReference>
<keyword evidence="5 11" id="KW-0418">Kinase</keyword>
<dbReference type="InterPro" id="IPR011006">
    <property type="entry name" value="CheY-like_superfamily"/>
</dbReference>
<keyword evidence="12" id="KW-1185">Reference proteome</keyword>
<protein>
    <recommendedName>
        <fullName evidence="2">histidine kinase</fullName>
        <ecNumber evidence="2">2.7.13.3</ecNumber>
    </recommendedName>
</protein>
<evidence type="ECO:0000256" key="1">
    <source>
        <dbReference type="ARBA" id="ARBA00000085"/>
    </source>
</evidence>
<keyword evidence="4" id="KW-0808">Transferase</keyword>
<dbReference type="SMART" id="SM00448">
    <property type="entry name" value="REC"/>
    <property type="match status" value="1"/>
</dbReference>
<dbReference type="KEGG" id="mgm:Mmc1_3030"/>
<dbReference type="SMART" id="SM00086">
    <property type="entry name" value="PAC"/>
    <property type="match status" value="3"/>
</dbReference>
<dbReference type="SUPFAM" id="SSF55874">
    <property type="entry name" value="ATPase domain of HSP90 chaperone/DNA topoisomerase II/histidine kinase"/>
    <property type="match status" value="1"/>
</dbReference>
<feature type="domain" description="PAS" evidence="9">
    <location>
        <begin position="397"/>
        <end position="449"/>
    </location>
</feature>
<dbReference type="CDD" id="cd00130">
    <property type="entry name" value="PAS"/>
    <property type="match status" value="3"/>
</dbReference>
<feature type="domain" description="Response regulatory" evidence="8">
    <location>
        <begin position="10"/>
        <end position="126"/>
    </location>
</feature>
<dbReference type="Proteomes" id="UP000002586">
    <property type="component" value="Chromosome"/>
</dbReference>
<feature type="modified residue" description="4-aspartylphosphate" evidence="6">
    <location>
        <position position="59"/>
    </location>
</feature>
<feature type="domain" description="Histidine kinase" evidence="7">
    <location>
        <begin position="610"/>
        <end position="793"/>
    </location>
</feature>
<feature type="domain" description="PAS" evidence="9">
    <location>
        <begin position="141"/>
        <end position="211"/>
    </location>
</feature>
<name>A0LC28_MAGMM</name>
<dbReference type="InterPro" id="IPR036890">
    <property type="entry name" value="HATPase_C_sf"/>
</dbReference>
<dbReference type="AlphaFoldDB" id="A0LC28"/>
<dbReference type="EMBL" id="CP000471">
    <property type="protein sequence ID" value="ABK45521.1"/>
    <property type="molecule type" value="Genomic_DNA"/>
</dbReference>
<dbReference type="InterPro" id="IPR004358">
    <property type="entry name" value="Sig_transdc_His_kin-like_C"/>
</dbReference>
<evidence type="ECO:0000259" key="10">
    <source>
        <dbReference type="PROSITE" id="PS50113"/>
    </source>
</evidence>
<dbReference type="InterPro" id="IPR013655">
    <property type="entry name" value="PAS_fold_3"/>
</dbReference>
<evidence type="ECO:0000256" key="3">
    <source>
        <dbReference type="ARBA" id="ARBA00022553"/>
    </source>
</evidence>
<dbReference type="eggNOG" id="COG0745">
    <property type="taxonomic scope" value="Bacteria"/>
</dbReference>
<dbReference type="InterPro" id="IPR001789">
    <property type="entry name" value="Sig_transdc_resp-reg_receiver"/>
</dbReference>
<dbReference type="EC" id="2.7.13.3" evidence="2"/>
<dbReference type="SUPFAM" id="SSF52172">
    <property type="entry name" value="CheY-like"/>
    <property type="match status" value="1"/>
</dbReference>
<dbReference type="Pfam" id="PF02518">
    <property type="entry name" value="HATPase_c"/>
    <property type="match status" value="1"/>
</dbReference>
<dbReference type="Gene3D" id="3.40.50.2300">
    <property type="match status" value="1"/>
</dbReference>
<dbReference type="GO" id="GO:0000160">
    <property type="term" value="P:phosphorelay signal transduction system"/>
    <property type="evidence" value="ECO:0007669"/>
    <property type="project" value="InterPro"/>
</dbReference>
<accession>A0LC28</accession>
<dbReference type="GO" id="GO:0004673">
    <property type="term" value="F:protein histidine kinase activity"/>
    <property type="evidence" value="ECO:0007669"/>
    <property type="project" value="UniProtKB-EC"/>
</dbReference>
<dbReference type="PROSITE" id="PS50110">
    <property type="entry name" value="RESPONSE_REGULATORY"/>
    <property type="match status" value="1"/>
</dbReference>
<reference evidence="12" key="1">
    <citation type="journal article" date="2009" name="Appl. Environ. Microbiol.">
        <title>Complete genome sequence of the chemolithoautotrophic marine magnetotactic coccus strain MC-1.</title>
        <authorList>
            <person name="Schubbe S."/>
            <person name="Williams T.J."/>
            <person name="Xie G."/>
            <person name="Kiss H.E."/>
            <person name="Brettin T.S."/>
            <person name="Martinez D."/>
            <person name="Ross C.A."/>
            <person name="Schuler D."/>
            <person name="Cox B.L."/>
            <person name="Nealson K.H."/>
            <person name="Bazylinski D.A."/>
        </authorList>
    </citation>
    <scope>NUCLEOTIDE SEQUENCE [LARGE SCALE GENOMIC DNA]</scope>
    <source>
        <strain evidence="12">ATCC BAA-1437 / JCM 17883 / MC-1</strain>
    </source>
</reference>
<dbReference type="InterPro" id="IPR013656">
    <property type="entry name" value="PAS_4"/>
</dbReference>
<feature type="domain" description="PAC" evidence="10">
    <location>
        <begin position="212"/>
        <end position="267"/>
    </location>
</feature>
<dbReference type="Pfam" id="PF08447">
    <property type="entry name" value="PAS_3"/>
    <property type="match status" value="1"/>
</dbReference>
<dbReference type="CDD" id="cd00156">
    <property type="entry name" value="REC"/>
    <property type="match status" value="1"/>
</dbReference>
<dbReference type="Gene3D" id="3.30.450.20">
    <property type="entry name" value="PAS domain"/>
    <property type="match status" value="3"/>
</dbReference>
<proteinExistence type="predicted"/>
<dbReference type="InterPro" id="IPR035965">
    <property type="entry name" value="PAS-like_dom_sf"/>
</dbReference>
<feature type="domain" description="PAC" evidence="10">
    <location>
        <begin position="344"/>
        <end position="396"/>
    </location>
</feature>
<evidence type="ECO:0000256" key="4">
    <source>
        <dbReference type="ARBA" id="ARBA00022679"/>
    </source>
</evidence>
<feature type="domain" description="PAC" evidence="10">
    <location>
        <begin position="469"/>
        <end position="519"/>
    </location>
</feature>
<dbReference type="InterPro" id="IPR003594">
    <property type="entry name" value="HATPase_dom"/>
</dbReference>
<dbReference type="SMART" id="SM00387">
    <property type="entry name" value="HATPase_c"/>
    <property type="match status" value="1"/>
</dbReference>
<dbReference type="PANTHER" id="PTHR43304">
    <property type="entry name" value="PHYTOCHROME-LIKE PROTEIN CPH1"/>
    <property type="match status" value="1"/>
</dbReference>
<evidence type="ECO:0000256" key="6">
    <source>
        <dbReference type="PROSITE-ProRule" id="PRU00169"/>
    </source>
</evidence>
<evidence type="ECO:0000259" key="8">
    <source>
        <dbReference type="PROSITE" id="PS50110"/>
    </source>
</evidence>
<dbReference type="InterPro" id="IPR000014">
    <property type="entry name" value="PAS"/>
</dbReference>
<dbReference type="OrthoDB" id="9789238at2"/>
<evidence type="ECO:0000313" key="12">
    <source>
        <dbReference type="Proteomes" id="UP000002586"/>
    </source>
</evidence>
<reference evidence="11 12" key="2">
    <citation type="journal article" date="2012" name="Int. J. Syst. Evol. Microbiol.">
        <title>Magnetococcus marinus gen. nov., sp. nov., a marine, magnetotactic bacterium that represents a novel lineage (Magnetococcaceae fam. nov.; Magnetococcales ord. nov.) at the base of the Alphaproteobacteria.</title>
        <authorList>
            <person name="Bazylinski D.A."/>
            <person name="Williams T.J."/>
            <person name="Lefevre C.T."/>
            <person name="Berg R.J."/>
            <person name="Zhang C.L."/>
            <person name="Bowser S.S."/>
            <person name="Dean A.J."/>
            <person name="Beveridge T.J."/>
        </authorList>
    </citation>
    <scope>NUCLEOTIDE SEQUENCE [LARGE SCALE GENOMIC DNA]</scope>
    <source>
        <strain evidence="12">ATCC BAA-1437 / JCM 17883 / MC-1</strain>
    </source>
</reference>
<dbReference type="eggNOG" id="COG4191">
    <property type="taxonomic scope" value="Bacteria"/>
</dbReference>
<gene>
    <name evidence="11" type="ordered locus">Mmc1_3030</name>
</gene>
<dbReference type="SMART" id="SM00091">
    <property type="entry name" value="PAS"/>
    <property type="match status" value="3"/>
</dbReference>
<dbReference type="InterPro" id="IPR052162">
    <property type="entry name" value="Sensor_kinase/Photoreceptor"/>
</dbReference>
<sequence length="801" mass="89543">MSGSCGKKLKILCVDDNKDFPAFLQHRLAHDGFEWVWVQEQGAILAEVQAGAYDAILIDYHLKGSEDGIDLLRRLLQEGDNVPPVIMVAHEATVQVAVTSIRLGATDFVYRDDGANFADFLSKTLHNAINKSSLMDAMARSERRFKALVESSNDWIWAVDAEGVYTYSSPMVEQMLGYSPAEMMGKTPFDLMPHDEAQRVRANFQVLVEQRRPIEKLVNRNRHKNGHLVVLESCGVPIFDEEGHFAGYQGVDRDITDRVILEEQNEKIRARLERAQQLAHLGSWDWDYATNLLTCSDEVYRIFERPLQPQAMPAEQFLEVVHVKDRALVHEALQRAFADPNDIYDIEYRIRRPAGDVRVVRAKGDVVRDAAGKALRMVGTVQDITEIKQAEWALEEARDAWKRTFNAITEPILIVDTHYKIVRCNRAMAKVLGISQQKIQGMPCYEALHGVKEPFEACPHGQLLSQSCPNSKVLLEARLGGNYEVSVYPIHAVSGELTGSIHIAHDLTERKKAEEKERYASFQAGVAEMSVSILHNIGNVIMGIMSRSDMIGDSSKELKALAGLFGRVGESIQNKRAQGKGEGDILNGVLSIFDELSSRLAKMSNLDFTDNAEKIRTGIQHISEIIKIHQDASHYMLLTHFDLRDLLNDAVLIQADKLEKFHIELTLECEDGLENIYLPRSQLLQLVINLIKNSQEAIGQRLSTDPAAGWIHIVARRDEGGGLMLQVQDNGCGIAPEQVAHVFRFGYTTKNRGTGFGLHSAASFVQSMQGKLEVESAGIGQGCLFRLHLPLTGEDVKHADQ</sequence>
<keyword evidence="3 6" id="KW-0597">Phosphoprotein</keyword>
<comment type="catalytic activity">
    <reaction evidence="1">
        <text>ATP + protein L-histidine = ADP + protein N-phospho-L-histidine.</text>
        <dbReference type="EC" id="2.7.13.3"/>
    </reaction>
</comment>
<dbReference type="Pfam" id="PF00072">
    <property type="entry name" value="Response_reg"/>
    <property type="match status" value="1"/>
</dbReference>
<dbReference type="PRINTS" id="PR00344">
    <property type="entry name" value="BCTRLSENSOR"/>
</dbReference>
<evidence type="ECO:0000256" key="2">
    <source>
        <dbReference type="ARBA" id="ARBA00012438"/>
    </source>
</evidence>
<dbReference type="InterPro" id="IPR000700">
    <property type="entry name" value="PAS-assoc_C"/>
</dbReference>
<evidence type="ECO:0000256" key="5">
    <source>
        <dbReference type="ARBA" id="ARBA00022777"/>
    </source>
</evidence>
<dbReference type="PROSITE" id="PS50109">
    <property type="entry name" value="HIS_KIN"/>
    <property type="match status" value="1"/>
</dbReference>
<dbReference type="HOGENOM" id="CLU_000445_114_51_5"/>
<evidence type="ECO:0000259" key="7">
    <source>
        <dbReference type="PROSITE" id="PS50109"/>
    </source>
</evidence>
<dbReference type="PROSITE" id="PS50113">
    <property type="entry name" value="PAC"/>
    <property type="match status" value="3"/>
</dbReference>
<dbReference type="PANTHER" id="PTHR43304:SF1">
    <property type="entry name" value="PAC DOMAIN-CONTAINING PROTEIN"/>
    <property type="match status" value="1"/>
</dbReference>
<dbReference type="STRING" id="156889.Mmc1_3030"/>
<dbReference type="InterPro" id="IPR005467">
    <property type="entry name" value="His_kinase_dom"/>
</dbReference>
<dbReference type="PROSITE" id="PS50112">
    <property type="entry name" value="PAS"/>
    <property type="match status" value="2"/>
</dbReference>